<proteinExistence type="predicted"/>
<dbReference type="InterPro" id="IPR051057">
    <property type="entry name" value="PI-PLC_domain"/>
</dbReference>
<dbReference type="EMBL" id="FSRQ01000001">
    <property type="protein sequence ID" value="SIO03672.1"/>
    <property type="molecule type" value="Genomic_DNA"/>
</dbReference>
<dbReference type="InterPro" id="IPR017946">
    <property type="entry name" value="PLC-like_Pdiesterase_TIM-brl"/>
</dbReference>
<dbReference type="PANTHER" id="PTHR13593">
    <property type="match status" value="1"/>
</dbReference>
<reference evidence="2" key="1">
    <citation type="submission" date="2016-12" db="EMBL/GenBank/DDBJ databases">
        <authorList>
            <person name="Varghese N."/>
            <person name="Submissions S."/>
        </authorList>
    </citation>
    <scope>NUCLEOTIDE SEQUENCE [LARGE SCALE GENOMIC DNA]</scope>
    <source>
        <strain evidence="2">DSM 16779</strain>
    </source>
</reference>
<gene>
    <name evidence="1" type="ORF">SAMN05421769_1942</name>
</gene>
<dbReference type="GO" id="GO:0008081">
    <property type="term" value="F:phosphoric diester hydrolase activity"/>
    <property type="evidence" value="ECO:0007669"/>
    <property type="project" value="InterPro"/>
</dbReference>
<organism evidence="1 2">
    <name type="scientific">Chryseobacterium scophthalmum</name>
    <dbReference type="NCBI Taxonomy" id="59733"/>
    <lineage>
        <taxon>Bacteria</taxon>
        <taxon>Pseudomonadati</taxon>
        <taxon>Bacteroidota</taxon>
        <taxon>Flavobacteriia</taxon>
        <taxon>Flavobacteriales</taxon>
        <taxon>Weeksellaceae</taxon>
        <taxon>Chryseobacterium group</taxon>
        <taxon>Chryseobacterium</taxon>
    </lineage>
</organism>
<dbReference type="STRING" id="59733.SAMN05421769_1942"/>
<dbReference type="Proteomes" id="UP000184782">
    <property type="component" value="Unassembled WGS sequence"/>
</dbReference>
<name>A0A1N6G8D1_9FLAO</name>
<sequence length="465" mass="52916">MEYRNNEVVFASGTGSLVKGSFTVKDFSVTDGQDPDHHIRQGFSSYCGSDGKFNFSIGRKGSKKVAEWFSRQVNKNNTTFNHNPDDLNFAMLGTLVLEFQNNKIFTFNNIVLAQGHSAGSNNWWFGGTDCHNIGGNKVNTIVKSNKGSLNEFIFLRGGNSVNEISFSFGIMLNRWMESISSDKTLKQITIPGSHDAGMSELRNCAPLNFANHLVKTQYDSIGKQLENGSRYFDVRIDFDKDKLVTYHRTDGNGCSGEYFIDILNDVRNFLKNSPFEIAILKISHIRDYKDHKPSEIIPKINDVINNYTDILYKSNNPEINITQVKLGDLRGKMIVVFDYDDFINPAQGKCRYRDFGDGSYNLEVFDQYSDTNNYDKMKSNQLAKWDEFSKNNESKNSLFLLSWTLTPQGFTDFFDSIENMAKEANGKLPAVLKDEFVVKRHALPNIVYIDFLTNKISQSIVEFNF</sequence>
<dbReference type="PANTHER" id="PTHR13593:SF113">
    <property type="entry name" value="SI:DKEY-266F7.9"/>
    <property type="match status" value="1"/>
</dbReference>
<dbReference type="Gene3D" id="3.20.20.190">
    <property type="entry name" value="Phosphatidylinositol (PI) phosphodiesterase"/>
    <property type="match status" value="1"/>
</dbReference>
<dbReference type="OrthoDB" id="7191982at2"/>
<dbReference type="SUPFAM" id="SSF51695">
    <property type="entry name" value="PLC-like phosphodiesterases"/>
    <property type="match status" value="1"/>
</dbReference>
<dbReference type="PROSITE" id="PS50007">
    <property type="entry name" value="PIPLC_X_DOMAIN"/>
    <property type="match status" value="1"/>
</dbReference>
<dbReference type="GO" id="GO:0006629">
    <property type="term" value="P:lipid metabolic process"/>
    <property type="evidence" value="ECO:0007669"/>
    <property type="project" value="InterPro"/>
</dbReference>
<evidence type="ECO:0000313" key="2">
    <source>
        <dbReference type="Proteomes" id="UP000184782"/>
    </source>
</evidence>
<evidence type="ECO:0008006" key="3">
    <source>
        <dbReference type="Google" id="ProtNLM"/>
    </source>
</evidence>
<dbReference type="RefSeq" id="WP_074230039.1">
    <property type="nucleotide sequence ID" value="NZ_FSRQ01000001.1"/>
</dbReference>
<keyword evidence="2" id="KW-1185">Reference proteome</keyword>
<evidence type="ECO:0000313" key="1">
    <source>
        <dbReference type="EMBL" id="SIO03672.1"/>
    </source>
</evidence>
<dbReference type="AlphaFoldDB" id="A0A1N6G8D1"/>
<accession>A0A1N6G8D1</accession>
<protein>
    <recommendedName>
        <fullName evidence="3">Phosphatidylinositol diacylglycerol-lyase</fullName>
    </recommendedName>
</protein>